<dbReference type="Gene3D" id="3.30.420.10">
    <property type="entry name" value="Ribonuclease H-like superfamily/Ribonuclease H"/>
    <property type="match status" value="1"/>
</dbReference>
<dbReference type="InterPro" id="IPR002156">
    <property type="entry name" value="RNaseH_domain"/>
</dbReference>
<proteinExistence type="predicted"/>
<evidence type="ECO:0000313" key="2">
    <source>
        <dbReference type="EMBL" id="KRH68091.1"/>
    </source>
</evidence>
<reference evidence="2 3" key="1">
    <citation type="journal article" date="2010" name="Nature">
        <title>Genome sequence of the palaeopolyploid soybean.</title>
        <authorList>
            <person name="Schmutz J."/>
            <person name="Cannon S.B."/>
            <person name="Schlueter J."/>
            <person name="Ma J."/>
            <person name="Mitros T."/>
            <person name="Nelson W."/>
            <person name="Hyten D.L."/>
            <person name="Song Q."/>
            <person name="Thelen J.J."/>
            <person name="Cheng J."/>
            <person name="Xu D."/>
            <person name="Hellsten U."/>
            <person name="May G.D."/>
            <person name="Yu Y."/>
            <person name="Sakurai T."/>
            <person name="Umezawa T."/>
            <person name="Bhattacharyya M.K."/>
            <person name="Sandhu D."/>
            <person name="Valliyodan B."/>
            <person name="Lindquist E."/>
            <person name="Peto M."/>
            <person name="Grant D."/>
            <person name="Shu S."/>
            <person name="Goodstein D."/>
            <person name="Barry K."/>
            <person name="Futrell-Griggs M."/>
            <person name="Abernathy B."/>
            <person name="Du J."/>
            <person name="Tian Z."/>
            <person name="Zhu L."/>
            <person name="Gill N."/>
            <person name="Joshi T."/>
            <person name="Libault M."/>
            <person name="Sethuraman A."/>
            <person name="Zhang X.-C."/>
            <person name="Shinozaki K."/>
            <person name="Nguyen H.T."/>
            <person name="Wing R.A."/>
            <person name="Cregan P."/>
            <person name="Specht J."/>
            <person name="Grimwood J."/>
            <person name="Rokhsar D."/>
            <person name="Stacey G."/>
            <person name="Shoemaker R.C."/>
            <person name="Jackson S.A."/>
        </authorList>
    </citation>
    <scope>NUCLEOTIDE SEQUENCE [LARGE SCALE GENOMIC DNA]</scope>
    <source>
        <strain evidence="3">cv. Williams 82</strain>
        <tissue evidence="2">Callus</tissue>
    </source>
</reference>
<organism evidence="2">
    <name type="scientific">Glycine max</name>
    <name type="common">Soybean</name>
    <name type="synonym">Glycine hispida</name>
    <dbReference type="NCBI Taxonomy" id="3847"/>
    <lineage>
        <taxon>Eukaryota</taxon>
        <taxon>Viridiplantae</taxon>
        <taxon>Streptophyta</taxon>
        <taxon>Embryophyta</taxon>
        <taxon>Tracheophyta</taxon>
        <taxon>Spermatophyta</taxon>
        <taxon>Magnoliopsida</taxon>
        <taxon>eudicotyledons</taxon>
        <taxon>Gunneridae</taxon>
        <taxon>Pentapetalae</taxon>
        <taxon>rosids</taxon>
        <taxon>fabids</taxon>
        <taxon>Fabales</taxon>
        <taxon>Fabaceae</taxon>
        <taxon>Papilionoideae</taxon>
        <taxon>50 kb inversion clade</taxon>
        <taxon>NPAAA clade</taxon>
        <taxon>indigoferoid/millettioid clade</taxon>
        <taxon>Phaseoleae</taxon>
        <taxon>Glycine</taxon>
        <taxon>Glycine subgen. Soja</taxon>
    </lineage>
</organism>
<evidence type="ECO:0000313" key="3">
    <source>
        <dbReference type="EnsemblPlants" id="KRH68091"/>
    </source>
</evidence>
<evidence type="ECO:0000259" key="1">
    <source>
        <dbReference type="Pfam" id="PF13456"/>
    </source>
</evidence>
<dbReference type="EMBL" id="CM000836">
    <property type="protein sequence ID" value="KRH68091.1"/>
    <property type="molecule type" value="Genomic_DNA"/>
</dbReference>
<sequence length="105" mass="12113">MWKREQGEFIKANSRWHKVELNPVEAENWALLHALSWIKFQNISNEMDAQLVVDGINKDQTGMSEFHFLLKKCKHVLSSIPNSEVSFVRGQTNHVALIIARASRL</sequence>
<evidence type="ECO:0000313" key="4">
    <source>
        <dbReference type="Proteomes" id="UP000008827"/>
    </source>
</evidence>
<reference evidence="2" key="3">
    <citation type="submission" date="2018-07" db="EMBL/GenBank/DDBJ databases">
        <title>WGS assembly of Glycine max.</title>
        <authorList>
            <person name="Schmutz J."/>
            <person name="Cannon S."/>
            <person name="Schlueter J."/>
            <person name="Ma J."/>
            <person name="Mitros T."/>
            <person name="Nelson W."/>
            <person name="Hyten D."/>
            <person name="Song Q."/>
            <person name="Thelen J."/>
            <person name="Cheng J."/>
            <person name="Xu D."/>
            <person name="Hellsten U."/>
            <person name="May G."/>
            <person name="Yu Y."/>
            <person name="Sakurai T."/>
            <person name="Umezawa T."/>
            <person name="Bhattacharyya M."/>
            <person name="Sandhu D."/>
            <person name="Valliyodan B."/>
            <person name="Lindquist E."/>
            <person name="Peto M."/>
            <person name="Grant D."/>
            <person name="Shu S."/>
            <person name="Goodstein D."/>
            <person name="Barry K."/>
            <person name="Futrell-Griggs M."/>
            <person name="Abernathy B."/>
            <person name="Du J."/>
            <person name="Tian Z."/>
            <person name="Zhu L."/>
            <person name="Gill N."/>
            <person name="Joshi T."/>
            <person name="Libault M."/>
            <person name="Sethuraman A."/>
            <person name="Zhang X."/>
            <person name="Shinozaki K."/>
            <person name="Nguyen H."/>
            <person name="Wing R."/>
            <person name="Cregan P."/>
            <person name="Specht J."/>
            <person name="Grimwood J."/>
            <person name="Rokhsar D."/>
            <person name="Stacey G."/>
            <person name="Shoemaker R."/>
            <person name="Jackson S."/>
        </authorList>
    </citation>
    <scope>NUCLEOTIDE SEQUENCE</scope>
    <source>
        <tissue evidence="2">Callus</tissue>
    </source>
</reference>
<dbReference type="InParanoid" id="A0A0R0KTD3"/>
<dbReference type="AlphaFoldDB" id="A0A0R0KTD3"/>
<dbReference type="Gramene" id="KRH68091">
    <property type="protein sequence ID" value="KRH68091"/>
    <property type="gene ID" value="GLYMA_03G208000"/>
</dbReference>
<dbReference type="GO" id="GO:0003676">
    <property type="term" value="F:nucleic acid binding"/>
    <property type="evidence" value="ECO:0007669"/>
    <property type="project" value="InterPro"/>
</dbReference>
<dbReference type="GO" id="GO:0004523">
    <property type="term" value="F:RNA-DNA hybrid ribonuclease activity"/>
    <property type="evidence" value="ECO:0007669"/>
    <property type="project" value="InterPro"/>
</dbReference>
<protein>
    <recommendedName>
        <fullName evidence="1">RNase H type-1 domain-containing protein</fullName>
    </recommendedName>
</protein>
<dbReference type="InterPro" id="IPR036397">
    <property type="entry name" value="RNaseH_sf"/>
</dbReference>
<dbReference type="EnsemblPlants" id="KRH68091">
    <property type="protein sequence ID" value="KRH68091"/>
    <property type="gene ID" value="GLYMA_03G208000"/>
</dbReference>
<keyword evidence="4" id="KW-1185">Reference proteome</keyword>
<name>A0A0R0KTD3_SOYBN</name>
<gene>
    <name evidence="2" type="ORF">GLYMA_03G208000</name>
</gene>
<dbReference type="Pfam" id="PF13456">
    <property type="entry name" value="RVT_3"/>
    <property type="match status" value="1"/>
</dbReference>
<dbReference type="Proteomes" id="UP000008827">
    <property type="component" value="Chromosome 3"/>
</dbReference>
<dbReference type="SMR" id="A0A0R0KTD3"/>
<reference evidence="3" key="2">
    <citation type="submission" date="2018-02" db="UniProtKB">
        <authorList>
            <consortium name="EnsemblPlants"/>
        </authorList>
    </citation>
    <scope>IDENTIFICATION</scope>
    <source>
        <strain evidence="3">Williams 82</strain>
    </source>
</reference>
<accession>A0A0R0KTD3</accession>
<feature type="domain" description="RNase H type-1" evidence="1">
    <location>
        <begin position="5"/>
        <end position="101"/>
    </location>
</feature>